<evidence type="ECO:0000313" key="8">
    <source>
        <dbReference type="EMBL" id="KMO86015.1"/>
    </source>
</evidence>
<organism evidence="8 9">
    <name type="scientific">Megasphaera cerevisiae DSM 20462</name>
    <dbReference type="NCBI Taxonomy" id="1122219"/>
    <lineage>
        <taxon>Bacteria</taxon>
        <taxon>Bacillati</taxon>
        <taxon>Bacillota</taxon>
        <taxon>Negativicutes</taxon>
        <taxon>Veillonellales</taxon>
        <taxon>Veillonellaceae</taxon>
        <taxon>Megasphaera</taxon>
    </lineage>
</organism>
<name>A0A0J6WRF1_9FIRM</name>
<evidence type="ECO:0000259" key="7">
    <source>
        <dbReference type="Pfam" id="PF00892"/>
    </source>
</evidence>
<feature type="transmembrane region" description="Helical" evidence="6">
    <location>
        <begin position="225"/>
        <end position="246"/>
    </location>
</feature>
<evidence type="ECO:0000256" key="3">
    <source>
        <dbReference type="ARBA" id="ARBA00022692"/>
    </source>
</evidence>
<feature type="transmembrane region" description="Helical" evidence="6">
    <location>
        <begin position="140"/>
        <end position="158"/>
    </location>
</feature>
<feature type="transmembrane region" description="Helical" evidence="6">
    <location>
        <begin position="108"/>
        <end position="128"/>
    </location>
</feature>
<keyword evidence="9" id="KW-1185">Reference proteome</keyword>
<comment type="subcellular location">
    <subcellularLocation>
        <location evidence="1">Membrane</location>
        <topology evidence="1">Multi-pass membrane protein</topology>
    </subcellularLocation>
</comment>
<evidence type="ECO:0000256" key="5">
    <source>
        <dbReference type="ARBA" id="ARBA00023136"/>
    </source>
</evidence>
<evidence type="ECO:0000256" key="6">
    <source>
        <dbReference type="SAM" id="Phobius"/>
    </source>
</evidence>
<keyword evidence="3 6" id="KW-0812">Transmembrane</keyword>
<sequence length="301" mass="32684">MILQLSHAGSFRAKGYVLAVVGSMFWGASGIAGQFLLQNRGVSPEWFASSRMILAGLILLAYDAACYKGDIFSIWRDKREAVRLLIFSVVGMLGVQYTYFTAIHLSNAPTATIIQYTMPILILFWDSLTGRHLPGRRQCLCVGLAIMGTFLIVTQGRWGTLSVSPQALTWGLFSSVAAAFYTVQPKGLIRRWRSSLVVGWGMLTGGIVFSPVSRPWIFVGYFDTAAVLAFAFVVVFGTAVAFWLYLSSVEYISPGEASLLNSVEPLSSIVLSMLIFGMTFGAAEGLGAALIIGTVLMVTKK</sequence>
<dbReference type="InterPro" id="IPR037185">
    <property type="entry name" value="EmrE-like"/>
</dbReference>
<protein>
    <submittedName>
        <fullName evidence="8">Transporter</fullName>
    </submittedName>
</protein>
<dbReference type="InParanoid" id="A0A0J6WRF1"/>
<feature type="domain" description="EamA" evidence="7">
    <location>
        <begin position="168"/>
        <end position="299"/>
    </location>
</feature>
<feature type="domain" description="EamA" evidence="7">
    <location>
        <begin position="14"/>
        <end position="154"/>
    </location>
</feature>
<feature type="transmembrane region" description="Helical" evidence="6">
    <location>
        <begin position="266"/>
        <end position="298"/>
    </location>
</feature>
<evidence type="ECO:0000313" key="9">
    <source>
        <dbReference type="Proteomes" id="UP000036503"/>
    </source>
</evidence>
<dbReference type="PATRIC" id="fig|1122219.3.peg.1903"/>
<keyword evidence="5 6" id="KW-0472">Membrane</keyword>
<dbReference type="FunCoup" id="A0A0J6WRF1">
    <property type="interactions" value="10"/>
</dbReference>
<dbReference type="OrthoDB" id="9810818at2"/>
<dbReference type="RefSeq" id="WP_048514762.1">
    <property type="nucleotide sequence ID" value="NZ_FUXD01000033.1"/>
</dbReference>
<dbReference type="AlphaFoldDB" id="A0A0J6WRF1"/>
<dbReference type="InterPro" id="IPR050638">
    <property type="entry name" value="AA-Vitamin_Transporters"/>
</dbReference>
<dbReference type="STRING" id="39029.BSR42_01845"/>
<proteinExistence type="inferred from homology"/>
<gene>
    <name evidence="8" type="ORF">AB840_10315</name>
</gene>
<feature type="transmembrane region" description="Helical" evidence="6">
    <location>
        <begin position="16"/>
        <end position="37"/>
    </location>
</feature>
<dbReference type="PANTHER" id="PTHR32322">
    <property type="entry name" value="INNER MEMBRANE TRANSPORTER"/>
    <property type="match status" value="1"/>
</dbReference>
<feature type="transmembrane region" description="Helical" evidence="6">
    <location>
        <begin position="49"/>
        <end position="69"/>
    </location>
</feature>
<comment type="caution">
    <text evidence="8">The sequence shown here is derived from an EMBL/GenBank/DDBJ whole genome shotgun (WGS) entry which is preliminary data.</text>
</comment>
<comment type="similarity">
    <text evidence="2">Belongs to the EamA transporter family.</text>
</comment>
<dbReference type="SUPFAM" id="SSF103481">
    <property type="entry name" value="Multidrug resistance efflux transporter EmrE"/>
    <property type="match status" value="2"/>
</dbReference>
<evidence type="ECO:0000256" key="4">
    <source>
        <dbReference type="ARBA" id="ARBA00022989"/>
    </source>
</evidence>
<evidence type="ECO:0000256" key="1">
    <source>
        <dbReference type="ARBA" id="ARBA00004141"/>
    </source>
</evidence>
<dbReference type="GO" id="GO:0016020">
    <property type="term" value="C:membrane"/>
    <property type="evidence" value="ECO:0007669"/>
    <property type="project" value="UniProtKB-SubCell"/>
</dbReference>
<reference evidence="8 9" key="1">
    <citation type="submission" date="2015-06" db="EMBL/GenBank/DDBJ databases">
        <title>Draft genome sequence of beer spoilage bacterium Megasphaera cerevisiae type strain 20462.</title>
        <authorList>
            <person name="Kutumbaka K."/>
            <person name="Pasmowitz J."/>
            <person name="Mategko J."/>
            <person name="Reyes D."/>
            <person name="Friedrich A."/>
            <person name="Han S."/>
            <person name="Martens-Habbena W."/>
            <person name="Neal-McKinney J."/>
            <person name="Janagama H.K."/>
            <person name="Nadala C."/>
            <person name="Samadpour M."/>
        </authorList>
    </citation>
    <scope>NUCLEOTIDE SEQUENCE [LARGE SCALE GENOMIC DNA]</scope>
    <source>
        <strain evidence="8 9">DSM 20462</strain>
    </source>
</reference>
<dbReference type="Proteomes" id="UP000036503">
    <property type="component" value="Unassembled WGS sequence"/>
</dbReference>
<dbReference type="InterPro" id="IPR000620">
    <property type="entry name" value="EamA_dom"/>
</dbReference>
<dbReference type="PANTHER" id="PTHR32322:SF2">
    <property type="entry name" value="EAMA DOMAIN-CONTAINING PROTEIN"/>
    <property type="match status" value="1"/>
</dbReference>
<feature type="transmembrane region" description="Helical" evidence="6">
    <location>
        <begin position="195"/>
        <end position="213"/>
    </location>
</feature>
<dbReference type="EMBL" id="LEKT01000036">
    <property type="protein sequence ID" value="KMO86015.1"/>
    <property type="molecule type" value="Genomic_DNA"/>
</dbReference>
<keyword evidence="4 6" id="KW-1133">Transmembrane helix</keyword>
<accession>A0A0J6WRF1</accession>
<evidence type="ECO:0000256" key="2">
    <source>
        <dbReference type="ARBA" id="ARBA00007362"/>
    </source>
</evidence>
<dbReference type="Pfam" id="PF00892">
    <property type="entry name" value="EamA"/>
    <property type="match status" value="2"/>
</dbReference>
<feature type="transmembrane region" description="Helical" evidence="6">
    <location>
        <begin position="81"/>
        <end position="102"/>
    </location>
</feature>